<dbReference type="Pfam" id="PF05729">
    <property type="entry name" value="NACHT"/>
    <property type="match status" value="1"/>
</dbReference>
<dbReference type="Ensembl" id="ENSELUT00000076122.2">
    <property type="protein sequence ID" value="ENSELUP00000065344.2"/>
    <property type="gene ID" value="ENSELUG00000004901.3"/>
</dbReference>
<dbReference type="Bgee" id="ENSELUG00000004901">
    <property type="expression patterns" value="Expressed in ovary and 10 other cell types or tissues"/>
</dbReference>
<dbReference type="GeneID" id="105020249"/>
<accession>A0A6Q2YH95</accession>
<feature type="compositionally biased region" description="Polar residues" evidence="2">
    <location>
        <begin position="1358"/>
        <end position="1369"/>
    </location>
</feature>
<protein>
    <recommendedName>
        <fullName evidence="3">NACHT domain-containing protein</fullName>
    </recommendedName>
</protein>
<dbReference type="CTD" id="103220"/>
<evidence type="ECO:0000313" key="5">
    <source>
        <dbReference type="Proteomes" id="UP000265140"/>
    </source>
</evidence>
<reference evidence="4" key="2">
    <citation type="submission" date="2020-02" db="EMBL/GenBank/DDBJ databases">
        <title>Esox lucius (northern pike) genome, fEsoLuc1, primary haplotype.</title>
        <authorList>
            <person name="Myers G."/>
            <person name="Karagic N."/>
            <person name="Meyer A."/>
            <person name="Pippel M."/>
            <person name="Reichard M."/>
            <person name="Winkler S."/>
            <person name="Tracey A."/>
            <person name="Sims Y."/>
            <person name="Howe K."/>
            <person name="Rhie A."/>
            <person name="Formenti G."/>
            <person name="Durbin R."/>
            <person name="Fedrigo O."/>
            <person name="Jarvis E.D."/>
        </authorList>
    </citation>
    <scope>NUCLEOTIDE SEQUENCE [LARGE SCALE GENOMIC DNA]</scope>
</reference>
<dbReference type="GO" id="GO:0080008">
    <property type="term" value="C:Cul4-RING E3 ubiquitin ligase complex"/>
    <property type="evidence" value="ECO:0007669"/>
    <property type="project" value="TreeGrafter"/>
</dbReference>
<name>A0A6Q2YH95_ESOLU</name>
<dbReference type="RefSeq" id="XP_010885413.3">
    <property type="nucleotide sequence ID" value="XM_010887111.3"/>
</dbReference>
<feature type="domain" description="NACHT" evidence="3">
    <location>
        <begin position="372"/>
        <end position="515"/>
    </location>
</feature>
<dbReference type="InterPro" id="IPR027417">
    <property type="entry name" value="P-loop_NTPase"/>
</dbReference>
<feature type="compositionally biased region" description="Polar residues" evidence="2">
    <location>
        <begin position="1260"/>
        <end position="1270"/>
    </location>
</feature>
<dbReference type="PANTHER" id="PTHR19860:SF18">
    <property type="entry name" value="DUF4062 DOMAIN-CONTAINING PROTEIN"/>
    <property type="match status" value="1"/>
</dbReference>
<dbReference type="KEGG" id="els:105020249"/>
<evidence type="ECO:0000256" key="2">
    <source>
        <dbReference type="SAM" id="MobiDB-lite"/>
    </source>
</evidence>
<dbReference type="PANTHER" id="PTHR19860">
    <property type="entry name" value="DDB1- AND CUL4-ASSOCIATED FACTOR 12-RELATED"/>
    <property type="match status" value="1"/>
</dbReference>
<reference evidence="5" key="1">
    <citation type="journal article" date="2014" name="PLoS ONE">
        <title>The genome and linkage map of the northern pike (Esox lucius): conserved synteny revealed between the salmonid sister group and the Neoteleostei.</title>
        <authorList>
            <person name="Rondeau E.B."/>
            <person name="Minkley D.R."/>
            <person name="Leong J.S."/>
            <person name="Messmer A.M."/>
            <person name="Jantzen J.R."/>
            <person name="von Schalburg K.R."/>
            <person name="Lemon C."/>
            <person name="Bird N.H."/>
            <person name="Koop B.F."/>
        </authorList>
    </citation>
    <scope>NUCLEOTIDE SEQUENCE</scope>
</reference>
<reference evidence="4" key="4">
    <citation type="submission" date="2025-09" db="UniProtKB">
        <authorList>
            <consortium name="Ensembl"/>
        </authorList>
    </citation>
    <scope>IDENTIFICATION</scope>
</reference>
<dbReference type="SUPFAM" id="SSF52540">
    <property type="entry name" value="P-loop containing nucleoside triphosphate hydrolases"/>
    <property type="match status" value="1"/>
</dbReference>
<dbReference type="Gene3D" id="3.40.50.300">
    <property type="entry name" value="P-loop containing nucleotide triphosphate hydrolases"/>
    <property type="match status" value="1"/>
</dbReference>
<feature type="region of interest" description="Disordered" evidence="2">
    <location>
        <begin position="1335"/>
        <end position="1369"/>
    </location>
</feature>
<dbReference type="InterPro" id="IPR007111">
    <property type="entry name" value="NACHT_NTPase"/>
</dbReference>
<evidence type="ECO:0000313" key="4">
    <source>
        <dbReference type="Ensembl" id="ENSELUP00000065344.2"/>
    </source>
</evidence>
<dbReference type="GeneTree" id="ENSGT00530000064216"/>
<dbReference type="Proteomes" id="UP000265140">
    <property type="component" value="Chromosome 23"/>
</dbReference>
<keyword evidence="1" id="KW-0677">Repeat</keyword>
<evidence type="ECO:0000256" key="1">
    <source>
        <dbReference type="ARBA" id="ARBA00022737"/>
    </source>
</evidence>
<proteinExistence type="predicted"/>
<feature type="region of interest" description="Disordered" evidence="2">
    <location>
        <begin position="1226"/>
        <end position="1270"/>
    </location>
</feature>
<reference evidence="4" key="3">
    <citation type="submission" date="2025-08" db="UniProtKB">
        <authorList>
            <consortium name="Ensembl"/>
        </authorList>
    </citation>
    <scope>IDENTIFICATION</scope>
</reference>
<dbReference type="InterPro" id="IPR051191">
    <property type="entry name" value="DCAF12"/>
</dbReference>
<evidence type="ECO:0000259" key="3">
    <source>
        <dbReference type="Pfam" id="PF05729"/>
    </source>
</evidence>
<keyword evidence="5" id="KW-1185">Reference proteome</keyword>
<feature type="compositionally biased region" description="Polar residues" evidence="2">
    <location>
        <begin position="1226"/>
        <end position="1244"/>
    </location>
</feature>
<organism evidence="4 5">
    <name type="scientific">Esox lucius</name>
    <name type="common">Northern pike</name>
    <dbReference type="NCBI Taxonomy" id="8010"/>
    <lineage>
        <taxon>Eukaryota</taxon>
        <taxon>Metazoa</taxon>
        <taxon>Chordata</taxon>
        <taxon>Craniata</taxon>
        <taxon>Vertebrata</taxon>
        <taxon>Euteleostomi</taxon>
        <taxon>Actinopterygii</taxon>
        <taxon>Neopterygii</taxon>
        <taxon>Teleostei</taxon>
        <taxon>Protacanthopterygii</taxon>
        <taxon>Esociformes</taxon>
        <taxon>Esocidae</taxon>
        <taxon>Esox</taxon>
    </lineage>
</organism>
<sequence>MSQVTNTGDYAEQSGNLIRDNLFTATGSHSRSQLPEMEMDPQWSGYKIGSYLVAPSVTGPLQPVLCSVPGDLTQEWDHLKTQVFPQLDSLCQARGTCFKPVDIQWDALETYQPSDQGLSSQQLKTSLDLISGSSSFLCLLSHRYGPFRTENDPTLLPGAGLGHKALPGVERNLEAAAKGGYPWVLRGRNKTCSLTELQITQAALMGDDRRCFFYFKDYSLLEKEENGDWYVGGEGGQGLLLSVFSKQTEEERHRARQLKNRVVDSLQPVRFFRTLQELEALVKRDWSCLIGQLYGPVDHPSSCHLDSLDRRYHEGAVQALCRRFVFSTQANAVLEALNAFTSSLTHSDMSLSLATPWNSTVKLTRGDSERSVFLLSGERGCGKSTLAAWWLQEFRKKNPGIPVIPHFCGVSNSSVNIVSVLRQMTAELRQAYYGPQAYWSEGLHHGVKLWSFHAVVLAFSAAIALGPCVLVLDGLDSLTGTLGLSMQEVKDLCWLPASLPPQCKMIITTTSTDLTHRSLTLRPDVLPLPWPVLSHPWVRRSILLKHLRLPCQEPPKALLQSILGGPTRPGPGRQPLFLAVIASELQTCSVLRGELEVEELMEEYVEVDSMAELWARVIQRWIKDCGSVTDITGSHANETGGVTSQVSQIGLSGWLWDALCLVHLSHAGLSEEQVLALLEVLGHHGSMQVLPLEWACFRSAAGPWVQERPNGTLSLTHQSLALAMDLLLQRARSGNHSGGIRRTRRGFHLSLAQFFQKQAKVLCGWSQVLEELPWHLEQCEAWEELHSFFTDPQTIQHLSQHWSQCPQLRMDVFRYWTVLIHKGHDPYTSYQGLLDKGCRPLATKQSEKSSFFSDTCTDADSSELRGVDSNGIFVTESPREGQEDGCLWGSGSGRVGLMVSELLLYLNREVEAVQILLQTEATLTQHGDSRSLRLQLTVQRTLAELYVEMGHPREAEAQCRLSPQNTQTLTSTCLEVHEGITLIKGQLMCILCQLLFNDDRALEASKILSDVISMGHHKRHPSAGVTVSLLCGVHKHSLHDSNAAEKHLQVALLSGRRWYGGDHSLVVEVEERMADIWAETFTDTAGLRQVVELYQHAVHVKDQGVKLCSPTSPFLHAKGCSLAFTLIKLGKQLFQQDSAKAQSTEALGLLQRALDLNIRFLGSDHKITKDLEQFLSTQSRGPLTPLRGYSHLSKKRLSNVSRPYTATPLPCSLSWGRVISLVPQNPSGNRSLSAPSKKTCNTQPKLEPEPAVNRNRPKPMSSSLRPWSNLQTTVFGPQSDISNLISELKPRPASAPGPCSIKSNHGPRQAGWCHLPARYLLEEWTVTVLNKEIGSPQHTRRFPRLLRQTGQGQGGEQSKSGANHSTRRR</sequence>